<dbReference type="NCBIfam" id="TIGR04056">
    <property type="entry name" value="OMP_RagA_SusC"/>
    <property type="match status" value="1"/>
</dbReference>
<keyword evidence="13" id="KW-1185">Reference proteome</keyword>
<comment type="subcellular location">
    <subcellularLocation>
        <location evidence="1 8">Cell outer membrane</location>
        <topology evidence="1 8">Multi-pass membrane protein</topology>
    </subcellularLocation>
</comment>
<dbReference type="PROSITE" id="PS52016">
    <property type="entry name" value="TONB_DEPENDENT_REC_3"/>
    <property type="match status" value="1"/>
</dbReference>
<keyword evidence="4 8" id="KW-0812">Transmembrane</keyword>
<dbReference type="InterPro" id="IPR023997">
    <property type="entry name" value="TonB-dep_OMP_SusC/RagA_CS"/>
</dbReference>
<evidence type="ECO:0000256" key="2">
    <source>
        <dbReference type="ARBA" id="ARBA00022448"/>
    </source>
</evidence>
<dbReference type="OrthoDB" id="1094723at2"/>
<evidence type="ECO:0000256" key="6">
    <source>
        <dbReference type="ARBA" id="ARBA00023136"/>
    </source>
</evidence>
<gene>
    <name evidence="12" type="ORF">DCO56_11190</name>
</gene>
<dbReference type="InterPro" id="IPR039426">
    <property type="entry name" value="TonB-dep_rcpt-like"/>
</dbReference>
<keyword evidence="2 8" id="KW-0813">Transport</keyword>
<dbReference type="NCBIfam" id="TIGR04057">
    <property type="entry name" value="SusC_RagA_signa"/>
    <property type="match status" value="1"/>
</dbReference>
<dbReference type="RefSeq" id="WP_108633871.1">
    <property type="nucleotide sequence ID" value="NZ_QCXX01000003.1"/>
</dbReference>
<proteinExistence type="inferred from homology"/>
<dbReference type="InterPro" id="IPR000531">
    <property type="entry name" value="Beta-barrel_TonB"/>
</dbReference>
<evidence type="ECO:0000313" key="13">
    <source>
        <dbReference type="Proteomes" id="UP000250831"/>
    </source>
</evidence>
<keyword evidence="5 9" id="KW-0798">TonB box</keyword>
<dbReference type="InterPro" id="IPR037066">
    <property type="entry name" value="Plug_dom_sf"/>
</dbReference>
<keyword evidence="7 8" id="KW-0998">Cell outer membrane</keyword>
<name>A0A363NSZ5_9SPHI</name>
<evidence type="ECO:0000313" key="12">
    <source>
        <dbReference type="EMBL" id="PUV23942.1"/>
    </source>
</evidence>
<dbReference type="Gene3D" id="2.170.130.10">
    <property type="entry name" value="TonB-dependent receptor, plug domain"/>
    <property type="match status" value="1"/>
</dbReference>
<evidence type="ECO:0000259" key="10">
    <source>
        <dbReference type="Pfam" id="PF00593"/>
    </source>
</evidence>
<feature type="domain" description="TonB-dependent receptor-like beta-barrel" evidence="10">
    <location>
        <begin position="516"/>
        <end position="1032"/>
    </location>
</feature>
<evidence type="ECO:0000256" key="1">
    <source>
        <dbReference type="ARBA" id="ARBA00004571"/>
    </source>
</evidence>
<sequence>MKLSCFSQATRPLLWLVFAVLVQLGHKVNAQTVTYAGRNIPLMDVLQVVKLQTNYEVLGAKKMLESAKPISIKADKMPLRLFLDKILSPQEIGYTIESKTIFLERKASRRKAEAKSLPQGEKSFQKQIRGKVLGKDRMPLSGVNISQLGNTIAVADQEGHFSFVGTMQPLTLSRVGYKNFSLTLVENKEEYNVQMEEEANALEQVVVTGYQVLKKDSYTGTAITKSGEELRQVNPQNVLQAMQVFDPSFKILPNNLAGSNPNALPNINVRGSSALPSGSTDVLRRDNVTTTMNLPAFILDGFEVSLEKVMDLDMTRIESVTTLKDAAASAIYGSRAANGVMVIVTKAPKEGKLQVTYTHETNVNMPDLSGYNLLNATDKLAYEKLAGLYDGEKQRQSQDILDELYYHKLANVLGGIDTYWLSQPVRTAVGQKHGVFLEGGAQTFRYGVDMRYQTRPGVMKGSGRNQYSGGLNFSYNPKNKIRFQNELSITVVDGRESPYGSFENFVKMNPYYRLKDDQGNITQLSDRWIRVDPSGNRNEEYVLNPAYDATLSSYNKSGYTELLNNLSADVDLGKGLRLRGLLSLLKRMNTGDDFRSPLSNEFYSYETSRADERGSYGSYSNDELYWDGNVRLNWDRNIGKHYFNMIAGANIRTESYDERYFKAIGFPNDRFTDIGFAKGYEEGKSPETKVGASRLFGSFLSGNYSYDNRYLFDATLRIDGSSKFGANKRTAPFWSTGIGWNMHNEKWFATKVISQLRLRATVGLTGSVQFDPYMSRVTYSYDKNNWYSSGLGSTVRNYGNENLAWQRTQSVDLGVDIGFWSNKLTFSLRNYSKITKDILADINIAPSTGFGSYKENLGDMENKGIELGVNWQAIKSEKWTLSLLANLVQNRNKIVRISNALKSYNERADEEQQKDEFKAVPLLRYEEGQSMDAIYAVPSLGIDPESGREVFVKRDGSLTYTWDPRDIAVVGVATPKMEGSFGGTLRYQQWMLVAYFQTRMGGKTYNQTLVDRVENADPRYNVDARVLEERWKNPGDHTFFKSIEDLGRSELSSRFVMPDNLLTLQSLNISYDANQAFANRLALASLRIGLIGNDIFRWSNVKEERGINYPFARSVTLTLQARFK</sequence>
<dbReference type="Pfam" id="PF00593">
    <property type="entry name" value="TonB_dep_Rec_b-barrel"/>
    <property type="match status" value="1"/>
</dbReference>
<feature type="domain" description="TonB-dependent receptor plug" evidence="11">
    <location>
        <begin position="219"/>
        <end position="340"/>
    </location>
</feature>
<evidence type="ECO:0000256" key="8">
    <source>
        <dbReference type="PROSITE-ProRule" id="PRU01360"/>
    </source>
</evidence>
<dbReference type="Gene3D" id="2.40.170.20">
    <property type="entry name" value="TonB-dependent receptor, beta-barrel domain"/>
    <property type="match status" value="1"/>
</dbReference>
<comment type="caution">
    <text evidence="12">The sequence shown here is derived from an EMBL/GenBank/DDBJ whole genome shotgun (WGS) entry which is preliminary data.</text>
</comment>
<evidence type="ECO:0000256" key="4">
    <source>
        <dbReference type="ARBA" id="ARBA00022692"/>
    </source>
</evidence>
<dbReference type="InterPro" id="IPR023996">
    <property type="entry name" value="TonB-dep_OMP_SusC/RagA"/>
</dbReference>
<protein>
    <submittedName>
        <fullName evidence="12">SusC/RagA family TonB-linked outer membrane protein</fullName>
    </submittedName>
</protein>
<evidence type="ECO:0000256" key="9">
    <source>
        <dbReference type="RuleBase" id="RU003357"/>
    </source>
</evidence>
<keyword evidence="3 8" id="KW-1134">Transmembrane beta strand</keyword>
<dbReference type="AlphaFoldDB" id="A0A363NSZ5"/>
<accession>A0A363NSZ5</accession>
<evidence type="ECO:0000256" key="7">
    <source>
        <dbReference type="ARBA" id="ARBA00023237"/>
    </source>
</evidence>
<organism evidence="12 13">
    <name type="scientific">Sphingobacterium athyrii</name>
    <dbReference type="NCBI Taxonomy" id="2152717"/>
    <lineage>
        <taxon>Bacteria</taxon>
        <taxon>Pseudomonadati</taxon>
        <taxon>Bacteroidota</taxon>
        <taxon>Sphingobacteriia</taxon>
        <taxon>Sphingobacteriales</taxon>
        <taxon>Sphingobacteriaceae</taxon>
        <taxon>Sphingobacterium</taxon>
    </lineage>
</organism>
<dbReference type="EMBL" id="QCXX01000003">
    <property type="protein sequence ID" value="PUV23942.1"/>
    <property type="molecule type" value="Genomic_DNA"/>
</dbReference>
<keyword evidence="6 8" id="KW-0472">Membrane</keyword>
<dbReference type="InterPro" id="IPR036942">
    <property type="entry name" value="Beta-barrel_TonB_sf"/>
</dbReference>
<evidence type="ECO:0000256" key="3">
    <source>
        <dbReference type="ARBA" id="ARBA00022452"/>
    </source>
</evidence>
<reference evidence="12 13" key="1">
    <citation type="submission" date="2018-04" db="EMBL/GenBank/DDBJ databases">
        <title>Sphingobacterium sp. M46 Genome.</title>
        <authorList>
            <person name="Cheng J."/>
            <person name="Li Y."/>
        </authorList>
    </citation>
    <scope>NUCLEOTIDE SEQUENCE [LARGE SCALE GENOMIC DNA]</scope>
    <source>
        <strain evidence="12 13">M46</strain>
    </source>
</reference>
<dbReference type="Pfam" id="PF13715">
    <property type="entry name" value="CarbopepD_reg_2"/>
    <property type="match status" value="1"/>
</dbReference>
<dbReference type="SUPFAM" id="SSF56935">
    <property type="entry name" value="Porins"/>
    <property type="match status" value="1"/>
</dbReference>
<dbReference type="InterPro" id="IPR012910">
    <property type="entry name" value="Plug_dom"/>
</dbReference>
<dbReference type="GO" id="GO:0009279">
    <property type="term" value="C:cell outer membrane"/>
    <property type="evidence" value="ECO:0007669"/>
    <property type="project" value="UniProtKB-SubCell"/>
</dbReference>
<evidence type="ECO:0000259" key="11">
    <source>
        <dbReference type="Pfam" id="PF07715"/>
    </source>
</evidence>
<dbReference type="Proteomes" id="UP000250831">
    <property type="component" value="Unassembled WGS sequence"/>
</dbReference>
<comment type="similarity">
    <text evidence="8 9">Belongs to the TonB-dependent receptor family.</text>
</comment>
<evidence type="ECO:0000256" key="5">
    <source>
        <dbReference type="ARBA" id="ARBA00023077"/>
    </source>
</evidence>
<dbReference type="Pfam" id="PF07715">
    <property type="entry name" value="Plug"/>
    <property type="match status" value="1"/>
</dbReference>